<reference evidence="8" key="1">
    <citation type="submission" date="2016-10" db="EMBL/GenBank/DDBJ databases">
        <authorList>
            <person name="Varghese N."/>
            <person name="Submissions S."/>
        </authorList>
    </citation>
    <scope>NUCLEOTIDE SEQUENCE [LARGE SCALE GENOMIC DNA]</scope>
    <source>
        <strain>GEY</strain>
        <strain evidence="8">DSM 9560</strain>
    </source>
</reference>
<dbReference type="InterPro" id="IPR004498">
    <property type="entry name" value="Ribosomal_PrmA_MeTrfase"/>
</dbReference>
<keyword evidence="7" id="KW-0687">Ribonucleoprotein</keyword>
<comment type="function">
    <text evidence="6">Methylates ribosomal protein L11.</text>
</comment>
<evidence type="ECO:0000256" key="5">
    <source>
        <dbReference type="ARBA" id="ARBA00022691"/>
    </source>
</evidence>
<dbReference type="Proteomes" id="UP000199513">
    <property type="component" value="Unassembled WGS sequence"/>
</dbReference>
<feature type="binding site" evidence="6">
    <location>
        <position position="127"/>
    </location>
    <ligand>
        <name>S-adenosyl-L-methionine</name>
        <dbReference type="ChEBI" id="CHEBI:59789"/>
    </ligand>
</feature>
<keyword evidence="2 6" id="KW-0963">Cytoplasm</keyword>
<name>A0A1I2A9Q0_9BACT</name>
<evidence type="ECO:0000313" key="8">
    <source>
        <dbReference type="Proteomes" id="UP000199513"/>
    </source>
</evidence>
<dbReference type="PIRSF" id="PIRSF000401">
    <property type="entry name" value="RPL11_MTase"/>
    <property type="match status" value="1"/>
</dbReference>
<dbReference type="STRING" id="1003.SAMN04488541_100155"/>
<evidence type="ECO:0000256" key="6">
    <source>
        <dbReference type="HAMAP-Rule" id="MF_00735"/>
    </source>
</evidence>
<dbReference type="PANTHER" id="PTHR43648:SF1">
    <property type="entry name" value="ELECTRON TRANSFER FLAVOPROTEIN BETA SUBUNIT LYSINE METHYLTRANSFERASE"/>
    <property type="match status" value="1"/>
</dbReference>
<evidence type="ECO:0000256" key="1">
    <source>
        <dbReference type="ARBA" id="ARBA00009741"/>
    </source>
</evidence>
<gene>
    <name evidence="6" type="primary">prmA</name>
    <name evidence="7" type="ORF">SAMN04488541_100155</name>
</gene>
<organism evidence="7 8">
    <name type="scientific">Thermoflexibacter ruber</name>
    <dbReference type="NCBI Taxonomy" id="1003"/>
    <lineage>
        <taxon>Bacteria</taxon>
        <taxon>Pseudomonadati</taxon>
        <taxon>Bacteroidota</taxon>
        <taxon>Cytophagia</taxon>
        <taxon>Cytophagales</taxon>
        <taxon>Thermoflexibacteraceae</taxon>
        <taxon>Thermoflexibacter</taxon>
    </lineage>
</organism>
<dbReference type="EMBL" id="FONY01000001">
    <property type="protein sequence ID" value="SFE39723.1"/>
    <property type="molecule type" value="Genomic_DNA"/>
</dbReference>
<dbReference type="SUPFAM" id="SSF53335">
    <property type="entry name" value="S-adenosyl-L-methionine-dependent methyltransferases"/>
    <property type="match status" value="1"/>
</dbReference>
<dbReference type="InterPro" id="IPR050078">
    <property type="entry name" value="Ribosomal_L11_MeTrfase_PrmA"/>
</dbReference>
<evidence type="ECO:0000256" key="3">
    <source>
        <dbReference type="ARBA" id="ARBA00022603"/>
    </source>
</evidence>
<keyword evidence="3 6" id="KW-0489">Methyltransferase</keyword>
<dbReference type="GO" id="GO:0005840">
    <property type="term" value="C:ribosome"/>
    <property type="evidence" value="ECO:0007669"/>
    <property type="project" value="UniProtKB-KW"/>
</dbReference>
<dbReference type="AlphaFoldDB" id="A0A1I2A9Q0"/>
<feature type="binding site" evidence="6">
    <location>
        <position position="214"/>
    </location>
    <ligand>
        <name>S-adenosyl-L-methionine</name>
        <dbReference type="ChEBI" id="CHEBI:59789"/>
    </ligand>
</feature>
<comment type="catalytic activity">
    <reaction evidence="6">
        <text>L-lysyl-[protein] + 3 S-adenosyl-L-methionine = N(6),N(6),N(6)-trimethyl-L-lysyl-[protein] + 3 S-adenosyl-L-homocysteine + 3 H(+)</text>
        <dbReference type="Rhea" id="RHEA:54192"/>
        <dbReference type="Rhea" id="RHEA-COMP:9752"/>
        <dbReference type="Rhea" id="RHEA-COMP:13826"/>
        <dbReference type="ChEBI" id="CHEBI:15378"/>
        <dbReference type="ChEBI" id="CHEBI:29969"/>
        <dbReference type="ChEBI" id="CHEBI:57856"/>
        <dbReference type="ChEBI" id="CHEBI:59789"/>
        <dbReference type="ChEBI" id="CHEBI:61961"/>
    </reaction>
</comment>
<dbReference type="HAMAP" id="MF_00735">
    <property type="entry name" value="Methyltr_PrmA"/>
    <property type="match status" value="1"/>
</dbReference>
<evidence type="ECO:0000313" key="7">
    <source>
        <dbReference type="EMBL" id="SFE39723.1"/>
    </source>
</evidence>
<dbReference type="GO" id="GO:0032259">
    <property type="term" value="P:methylation"/>
    <property type="evidence" value="ECO:0007669"/>
    <property type="project" value="UniProtKB-KW"/>
</dbReference>
<proteinExistence type="inferred from homology"/>
<feature type="binding site" evidence="6">
    <location>
        <position position="170"/>
    </location>
    <ligand>
        <name>S-adenosyl-L-methionine</name>
        <dbReference type="ChEBI" id="CHEBI:59789"/>
    </ligand>
</feature>
<dbReference type="OrthoDB" id="9785995at2"/>
<dbReference type="EC" id="2.1.1.-" evidence="6"/>
<keyword evidence="8" id="KW-1185">Reference proteome</keyword>
<dbReference type="NCBIfam" id="NF001785">
    <property type="entry name" value="PRK00517.2-2"/>
    <property type="match status" value="1"/>
</dbReference>
<keyword evidence="4 6" id="KW-0808">Transferase</keyword>
<dbReference type="Pfam" id="PF06325">
    <property type="entry name" value="PrmA"/>
    <property type="match status" value="1"/>
</dbReference>
<dbReference type="CDD" id="cd02440">
    <property type="entry name" value="AdoMet_MTases"/>
    <property type="match status" value="1"/>
</dbReference>
<dbReference type="RefSeq" id="WP_091538210.1">
    <property type="nucleotide sequence ID" value="NZ_FONY01000001.1"/>
</dbReference>
<keyword evidence="7" id="KW-0689">Ribosomal protein</keyword>
<dbReference type="Gene3D" id="3.40.50.150">
    <property type="entry name" value="Vaccinia Virus protein VP39"/>
    <property type="match status" value="1"/>
</dbReference>
<comment type="similarity">
    <text evidence="1 6">Belongs to the methyltransferase superfamily. PrmA family.</text>
</comment>
<comment type="subcellular location">
    <subcellularLocation>
        <location evidence="6">Cytoplasm</location>
    </subcellularLocation>
</comment>
<dbReference type="GO" id="GO:0016279">
    <property type="term" value="F:protein-lysine N-methyltransferase activity"/>
    <property type="evidence" value="ECO:0007669"/>
    <property type="project" value="RHEA"/>
</dbReference>
<dbReference type="PANTHER" id="PTHR43648">
    <property type="entry name" value="ELECTRON TRANSFER FLAVOPROTEIN BETA SUBUNIT LYSINE METHYLTRANSFERASE"/>
    <property type="match status" value="1"/>
</dbReference>
<sequence length="278" mass="31782">MFFILLKVFIDRDFADLLQFELAEIGFDSFWEESEGVFFTSIEEEKFDQEATQVILEKYKQLTKLEYQLEREPKQNWNKTWEENYEPVFIGENCVIRADFHALDKNFEYDIIINPKMSFGTGHHETTALCVEQLMNLDLEGKKVADIGCGTGILSIMALKKGAKEVIACDVEDWAVANAKENIQVNGFSLSKFYVFHGTAAQIQTCDFDVVLANINLNILLAEMPIYSQLLLKGGLLLLSGFYEHEIPQIVTEGGKLGLNLQKHLVKNNWTALLMKKY</sequence>
<evidence type="ECO:0000256" key="2">
    <source>
        <dbReference type="ARBA" id="ARBA00022490"/>
    </source>
</evidence>
<keyword evidence="5 6" id="KW-0949">S-adenosyl-L-methionine</keyword>
<dbReference type="GO" id="GO:0005737">
    <property type="term" value="C:cytoplasm"/>
    <property type="evidence" value="ECO:0007669"/>
    <property type="project" value="UniProtKB-SubCell"/>
</dbReference>
<dbReference type="InterPro" id="IPR029063">
    <property type="entry name" value="SAM-dependent_MTases_sf"/>
</dbReference>
<protein>
    <recommendedName>
        <fullName evidence="6">Ribosomal protein L11 methyltransferase</fullName>
        <shortName evidence="6">L11 Mtase</shortName>
        <ecNumber evidence="6">2.1.1.-</ecNumber>
    </recommendedName>
</protein>
<accession>A0A1I2A9Q0</accession>
<feature type="binding site" evidence="6">
    <location>
        <position position="148"/>
    </location>
    <ligand>
        <name>S-adenosyl-L-methionine</name>
        <dbReference type="ChEBI" id="CHEBI:59789"/>
    </ligand>
</feature>
<evidence type="ECO:0000256" key="4">
    <source>
        <dbReference type="ARBA" id="ARBA00022679"/>
    </source>
</evidence>